<sequence>MSRGIELFIRMHLVKTTVNDEPRGRQFIPGDVILCLLGKLQRENPIGSDAIMWRWLDDLPAMERLEKALVSLIPDNAKRRGLCEHIISLAIAVYADKPLASQSRKLTALWRQYGEQATRSKRRIKRLHVDIRQLEKNRMLSSSTAICRIEDDISRKQGLIDDERARLDAYAVKQAQKTNLCPRCGGTGSHKVGETCPSCHGGVLIATPDTVRLHLRHTNIGRVSDAIWERELKPLFERVLTELHAAQGEAALTLNQWLEKEAAA</sequence>
<dbReference type="Proteomes" id="UP000073601">
    <property type="component" value="Unassembled WGS sequence"/>
</dbReference>
<keyword evidence="2" id="KW-1185">Reference proteome</keyword>
<dbReference type="OrthoDB" id="6638024at2"/>
<gene>
    <name evidence="1" type="ORF">GMA8713_01085</name>
</gene>
<reference evidence="2" key="1">
    <citation type="submission" date="2016-02" db="EMBL/GenBank/DDBJ databases">
        <authorList>
            <person name="Rodrigo-Torres Lidia"/>
            <person name="Arahal R.David."/>
        </authorList>
    </citation>
    <scope>NUCLEOTIDE SEQUENCE [LARGE SCALE GENOMIC DNA]</scope>
    <source>
        <strain evidence="2">CECT 8713</strain>
    </source>
</reference>
<dbReference type="NCBIfam" id="TIGR02642">
    <property type="entry name" value="phage_xxxx"/>
    <property type="match status" value="1"/>
</dbReference>
<dbReference type="RefSeq" id="WP_062706595.1">
    <property type="nucleotide sequence ID" value="NZ_CAWRCI010000007.1"/>
</dbReference>
<dbReference type="InterPro" id="IPR013464">
    <property type="entry name" value="CHP02642"/>
</dbReference>
<proteinExistence type="predicted"/>
<evidence type="ECO:0000313" key="1">
    <source>
        <dbReference type="EMBL" id="CZF79686.1"/>
    </source>
</evidence>
<dbReference type="AlphaFoldDB" id="A0A128F0B5"/>
<dbReference type="Gene3D" id="1.10.274.110">
    <property type="match status" value="1"/>
</dbReference>
<evidence type="ECO:0000313" key="2">
    <source>
        <dbReference type="Proteomes" id="UP000073601"/>
    </source>
</evidence>
<accession>A0A128F0B5</accession>
<dbReference type="EMBL" id="FIZY01000007">
    <property type="protein sequence ID" value="CZF79686.1"/>
    <property type="molecule type" value="Genomic_DNA"/>
</dbReference>
<dbReference type="InterPro" id="IPR038500">
    <property type="entry name" value="Antitermination_sf"/>
</dbReference>
<protein>
    <submittedName>
        <fullName evidence="1">Uncharacterized protein</fullName>
    </submittedName>
</protein>
<organism evidence="1 2">
    <name type="scientific">Grimontia marina</name>
    <dbReference type="NCBI Taxonomy" id="646534"/>
    <lineage>
        <taxon>Bacteria</taxon>
        <taxon>Pseudomonadati</taxon>
        <taxon>Pseudomonadota</taxon>
        <taxon>Gammaproteobacteria</taxon>
        <taxon>Vibrionales</taxon>
        <taxon>Vibrionaceae</taxon>
        <taxon>Grimontia</taxon>
    </lineage>
</organism>
<name>A0A128F0B5_9GAMM</name>